<dbReference type="OrthoDB" id="1930784at2759"/>
<gene>
    <name evidence="10" type="ORF">SADUNF_Sadunf06G0216400</name>
</gene>
<evidence type="ECO:0000256" key="1">
    <source>
        <dbReference type="ARBA" id="ARBA00004167"/>
    </source>
</evidence>
<comment type="similarity">
    <text evidence="2">Belongs to the GLUTAMINE DUMPER 1 (TC 9.B.60) family.</text>
</comment>
<evidence type="ECO:0000256" key="6">
    <source>
        <dbReference type="ARBA" id="ARBA00022989"/>
    </source>
</evidence>
<name>A0A835K8J5_9ROSI</name>
<feature type="compositionally biased region" description="Basic and acidic residues" evidence="8">
    <location>
        <begin position="76"/>
        <end position="95"/>
    </location>
</feature>
<feature type="region of interest" description="Disordered" evidence="8">
    <location>
        <begin position="159"/>
        <end position="185"/>
    </location>
</feature>
<dbReference type="Proteomes" id="UP000657918">
    <property type="component" value="Unassembled WGS sequence"/>
</dbReference>
<dbReference type="GO" id="GO:0006865">
    <property type="term" value="P:amino acid transport"/>
    <property type="evidence" value="ECO:0007669"/>
    <property type="project" value="UniProtKB-KW"/>
</dbReference>
<feature type="region of interest" description="Disordered" evidence="8">
    <location>
        <begin position="73"/>
        <end position="95"/>
    </location>
</feature>
<reference evidence="10 11" key="1">
    <citation type="submission" date="2020-10" db="EMBL/GenBank/DDBJ databases">
        <title>Plant Genome Project.</title>
        <authorList>
            <person name="Zhang R.-G."/>
        </authorList>
    </citation>
    <scope>NUCLEOTIDE SEQUENCE [LARGE SCALE GENOMIC DNA]</scope>
    <source>
        <strain evidence="10">FAFU-HL-1</strain>
        <tissue evidence="10">Leaf</tissue>
    </source>
</reference>
<dbReference type="GO" id="GO:0080143">
    <property type="term" value="P:regulation of amino acid export"/>
    <property type="evidence" value="ECO:0007669"/>
    <property type="project" value="InterPro"/>
</dbReference>
<dbReference type="PANTHER" id="PTHR33228">
    <property type="entry name" value="PROTEIN GLUTAMINE DUMPER 4-RELATED"/>
    <property type="match status" value="1"/>
</dbReference>
<comment type="subcellular location">
    <subcellularLocation>
        <location evidence="1">Membrane</location>
        <topology evidence="1">Single-pass membrane protein</topology>
    </subcellularLocation>
</comment>
<feature type="compositionally biased region" description="Low complexity" evidence="8">
    <location>
        <begin position="176"/>
        <end position="185"/>
    </location>
</feature>
<evidence type="ECO:0000313" key="11">
    <source>
        <dbReference type="Proteomes" id="UP000657918"/>
    </source>
</evidence>
<proteinExistence type="inferred from homology"/>
<comment type="caution">
    <text evidence="10">The sequence shown here is derived from an EMBL/GenBank/DDBJ whole genome shotgun (WGS) entry which is preliminary data.</text>
</comment>
<evidence type="ECO:0000256" key="8">
    <source>
        <dbReference type="SAM" id="MobiDB-lite"/>
    </source>
</evidence>
<keyword evidence="5" id="KW-0029">Amino-acid transport</keyword>
<accession>A0A835K8J5</accession>
<evidence type="ECO:0000256" key="5">
    <source>
        <dbReference type="ARBA" id="ARBA00022970"/>
    </source>
</evidence>
<keyword evidence="3" id="KW-0813">Transport</keyword>
<dbReference type="PANTHER" id="PTHR33228:SF49">
    <property type="entry name" value="PROTEIN GLUTAMINE DUMPER 5"/>
    <property type="match status" value="1"/>
</dbReference>
<keyword evidence="6 9" id="KW-1133">Transmembrane helix</keyword>
<protein>
    <submittedName>
        <fullName evidence="10">Uncharacterized protein</fullName>
    </submittedName>
</protein>
<sequence>MRPISHLDTTMNALKAAATSPSSPAMAQPRSAWHSPVPYLFGGLAAMLGLIAFALLILACSYWRLSDLLNSENEGNDQRDLESGNEKEGSSSGNAEKRVYEEKFLVIMAGNEKPTFLATPVCSKGSSFVAQIDENQGEMKTEGTGDHCKLKCQEMIGDSHDQARTAAEENTDTQENHQQVQEEQN</sequence>
<dbReference type="GO" id="GO:0016020">
    <property type="term" value="C:membrane"/>
    <property type="evidence" value="ECO:0007669"/>
    <property type="project" value="UniProtKB-SubCell"/>
</dbReference>
<keyword evidence="4 9" id="KW-0812">Transmembrane</keyword>
<keyword evidence="7 9" id="KW-0472">Membrane</keyword>
<keyword evidence="11" id="KW-1185">Reference proteome</keyword>
<feature type="transmembrane region" description="Helical" evidence="9">
    <location>
        <begin position="39"/>
        <end position="63"/>
    </location>
</feature>
<organism evidence="10 11">
    <name type="scientific">Salix dunnii</name>
    <dbReference type="NCBI Taxonomy" id="1413687"/>
    <lineage>
        <taxon>Eukaryota</taxon>
        <taxon>Viridiplantae</taxon>
        <taxon>Streptophyta</taxon>
        <taxon>Embryophyta</taxon>
        <taxon>Tracheophyta</taxon>
        <taxon>Spermatophyta</taxon>
        <taxon>Magnoliopsida</taxon>
        <taxon>eudicotyledons</taxon>
        <taxon>Gunneridae</taxon>
        <taxon>Pentapetalae</taxon>
        <taxon>rosids</taxon>
        <taxon>fabids</taxon>
        <taxon>Malpighiales</taxon>
        <taxon>Salicaceae</taxon>
        <taxon>Saliceae</taxon>
        <taxon>Salix</taxon>
    </lineage>
</organism>
<dbReference type="AlphaFoldDB" id="A0A835K8J5"/>
<evidence type="ECO:0000256" key="3">
    <source>
        <dbReference type="ARBA" id="ARBA00022448"/>
    </source>
</evidence>
<evidence type="ECO:0000256" key="9">
    <source>
        <dbReference type="SAM" id="Phobius"/>
    </source>
</evidence>
<dbReference type="EMBL" id="JADGMS010000006">
    <property type="protein sequence ID" value="KAF9681346.1"/>
    <property type="molecule type" value="Genomic_DNA"/>
</dbReference>
<dbReference type="InterPro" id="IPR040359">
    <property type="entry name" value="GDU"/>
</dbReference>
<evidence type="ECO:0000256" key="4">
    <source>
        <dbReference type="ARBA" id="ARBA00022692"/>
    </source>
</evidence>
<evidence type="ECO:0000256" key="7">
    <source>
        <dbReference type="ARBA" id="ARBA00023136"/>
    </source>
</evidence>
<evidence type="ECO:0000313" key="10">
    <source>
        <dbReference type="EMBL" id="KAF9681346.1"/>
    </source>
</evidence>
<evidence type="ECO:0000256" key="2">
    <source>
        <dbReference type="ARBA" id="ARBA00009977"/>
    </source>
</evidence>